<dbReference type="GO" id="GO:0016787">
    <property type="term" value="F:hydrolase activity"/>
    <property type="evidence" value="ECO:0007669"/>
    <property type="project" value="UniProtKB-KW"/>
</dbReference>
<gene>
    <name evidence="3" type="ORF">LREN565_1550</name>
</gene>
<evidence type="ECO:0000259" key="2">
    <source>
        <dbReference type="Pfam" id="PF20434"/>
    </source>
</evidence>
<evidence type="ECO:0000256" key="1">
    <source>
        <dbReference type="ARBA" id="ARBA00022801"/>
    </source>
</evidence>
<name>A0A1K2I7Y7_9LACO</name>
<dbReference type="Pfam" id="PF20434">
    <property type="entry name" value="BD-FAE"/>
    <property type="match status" value="1"/>
</dbReference>
<dbReference type="EMBL" id="LT634362">
    <property type="protein sequence ID" value="SFZ88437.1"/>
    <property type="molecule type" value="Genomic_DNA"/>
</dbReference>
<dbReference type="InterPro" id="IPR049492">
    <property type="entry name" value="BD-FAE-like_dom"/>
</dbReference>
<reference evidence="3" key="1">
    <citation type="submission" date="2016-11" db="EMBL/GenBank/DDBJ databases">
        <authorList>
            <person name="Jaros S."/>
            <person name="Januszkiewicz K."/>
            <person name="Wedrychowicz H."/>
        </authorList>
    </citation>
    <scope>NUCLEOTIDE SEQUENCE</scope>
    <source>
        <strain evidence="3">ACA-DC 565</strain>
    </source>
</reference>
<dbReference type="InterPro" id="IPR050300">
    <property type="entry name" value="GDXG_lipolytic_enzyme"/>
</dbReference>
<organism evidence="3">
    <name type="scientific">Loigolactobacillus rennini</name>
    <dbReference type="NCBI Taxonomy" id="238013"/>
    <lineage>
        <taxon>Bacteria</taxon>
        <taxon>Bacillati</taxon>
        <taxon>Bacillota</taxon>
        <taxon>Bacilli</taxon>
        <taxon>Lactobacillales</taxon>
        <taxon>Lactobacillaceae</taxon>
        <taxon>Loigolactobacillus</taxon>
    </lineage>
</organism>
<protein>
    <submittedName>
        <fullName evidence="3">Lipase/esterase (Putative)</fullName>
    </submittedName>
</protein>
<dbReference type="PANTHER" id="PTHR48081:SF6">
    <property type="entry name" value="PEPTIDASE S9 PROLYL OLIGOPEPTIDASE CATALYTIC DOMAIN-CONTAINING PROTEIN"/>
    <property type="match status" value="1"/>
</dbReference>
<sequence length="264" mass="29563">MRTLTIPLTEPAYLQAYLREPDPKLTQKRFPAVIIVPGGGYTHIPKAQSETLALAFVARGFQAFFLRYHFNNENPPLLPQPIYDLGAAIRQLRQHAQKWYINPDQVAAAGFSVGGHIVSLYNGSWQRNWLQQNLHSDADTLKLNAAILSYPVIRLTAGWPTSKEKLASIAAQPDKFAADQFVNPQCAPTFIWHTADDNLVPVKNSLLYLAALNQFQVPFEAHIFHHGPHGLALANAQTAWKPDANQPHVAHWLDLATEWLQVTL</sequence>
<feature type="domain" description="BD-FAE-like" evidence="2">
    <location>
        <begin position="23"/>
        <end position="207"/>
    </location>
</feature>
<evidence type="ECO:0000313" key="3">
    <source>
        <dbReference type="EMBL" id="SFZ88437.1"/>
    </source>
</evidence>
<dbReference type="InterPro" id="IPR029058">
    <property type="entry name" value="AB_hydrolase_fold"/>
</dbReference>
<dbReference type="PANTHER" id="PTHR48081">
    <property type="entry name" value="AB HYDROLASE SUPERFAMILY PROTEIN C4A8.06C"/>
    <property type="match status" value="1"/>
</dbReference>
<proteinExistence type="predicted"/>
<dbReference type="AlphaFoldDB" id="A0A1K2I7Y7"/>
<dbReference type="Gene3D" id="3.40.50.1820">
    <property type="entry name" value="alpha/beta hydrolase"/>
    <property type="match status" value="1"/>
</dbReference>
<dbReference type="SUPFAM" id="SSF53474">
    <property type="entry name" value="alpha/beta-Hydrolases"/>
    <property type="match status" value="1"/>
</dbReference>
<accession>A0A1K2I7Y7</accession>
<keyword evidence="1" id="KW-0378">Hydrolase</keyword>